<dbReference type="InParanoid" id="A0A077ZZ45"/>
<dbReference type="EMBL" id="CCKQ01004088">
    <property type="protein sequence ID" value="CDW75221.1"/>
    <property type="molecule type" value="Genomic_DNA"/>
</dbReference>
<evidence type="ECO:0000313" key="2">
    <source>
        <dbReference type="Proteomes" id="UP000039865"/>
    </source>
</evidence>
<dbReference type="Proteomes" id="UP000039865">
    <property type="component" value="Unassembled WGS sequence"/>
</dbReference>
<protein>
    <submittedName>
        <fullName evidence="1">Uncharacterized protein</fullName>
    </submittedName>
</protein>
<proteinExistence type="predicted"/>
<dbReference type="AlphaFoldDB" id="A0A077ZZ45"/>
<accession>A0A077ZZ45</accession>
<reference evidence="1 2" key="1">
    <citation type="submission" date="2014-06" db="EMBL/GenBank/DDBJ databases">
        <authorList>
            <person name="Swart Estienne"/>
        </authorList>
    </citation>
    <scope>NUCLEOTIDE SEQUENCE [LARGE SCALE GENOMIC DNA]</scope>
    <source>
        <strain evidence="1 2">130c</strain>
    </source>
</reference>
<keyword evidence="2" id="KW-1185">Reference proteome</keyword>
<organism evidence="1 2">
    <name type="scientific">Stylonychia lemnae</name>
    <name type="common">Ciliate</name>
    <dbReference type="NCBI Taxonomy" id="5949"/>
    <lineage>
        <taxon>Eukaryota</taxon>
        <taxon>Sar</taxon>
        <taxon>Alveolata</taxon>
        <taxon>Ciliophora</taxon>
        <taxon>Intramacronucleata</taxon>
        <taxon>Spirotrichea</taxon>
        <taxon>Stichotrichia</taxon>
        <taxon>Sporadotrichida</taxon>
        <taxon>Oxytrichidae</taxon>
        <taxon>Stylonychinae</taxon>
        <taxon>Stylonychia</taxon>
    </lineage>
</organism>
<sequence>MDVVQILESLEKFFNLVDSFEFDPKYKDRVLDPRETKDLRINIDKGLRWLIDKIYVEDLEPITLEYDCKIPLNSYPIDVQLAMRDERCTTKLRIKNGNVNDRIFLTPDFLKYFDFSNALDRNYLKSRVRFQSVMINFHAKAFTNRFADKKHQVPFKCNVGNSQWVQSRKNKECVQKLDDQDIQPCPFYAVYERDVDSKTGKGLSPFKLIRYDFTHSHPLSLKYERQFLE</sequence>
<name>A0A077ZZ45_STYLE</name>
<gene>
    <name evidence="1" type="primary">Contig13018.g13877</name>
    <name evidence="1" type="ORF">STYLEM_4208</name>
</gene>
<evidence type="ECO:0000313" key="1">
    <source>
        <dbReference type="EMBL" id="CDW75221.1"/>
    </source>
</evidence>